<evidence type="ECO:0000313" key="5">
    <source>
        <dbReference type="Proteomes" id="UP000254854"/>
    </source>
</evidence>
<organism evidence="1">
    <name type="scientific">Streptococcus pneumoniae</name>
    <dbReference type="NCBI Taxonomy" id="1313"/>
    <lineage>
        <taxon>Bacteria</taxon>
        <taxon>Bacillati</taxon>
        <taxon>Bacillota</taxon>
        <taxon>Bacilli</taxon>
        <taxon>Lactobacillales</taxon>
        <taxon>Streptococcaceae</taxon>
        <taxon>Streptococcus</taxon>
    </lineage>
</organism>
<dbReference type="Proteomes" id="UP000311381">
    <property type="component" value="Unassembled WGS sequence"/>
</dbReference>
<evidence type="ECO:0000313" key="7">
    <source>
        <dbReference type="Proteomes" id="UP000312530"/>
    </source>
</evidence>
<dbReference type="RefSeq" id="WP_002206217.1">
    <property type="nucleotide sequence ID" value="NZ_CFCC01000006.1"/>
</dbReference>
<dbReference type="Proteomes" id="UP000312530">
    <property type="component" value="Unassembled WGS sequence"/>
</dbReference>
<reference evidence="1" key="1">
    <citation type="submission" date="2014-04" db="EMBL/GenBank/DDBJ databases">
        <authorList>
            <person name="Croucher N."/>
        </authorList>
    </citation>
    <scope>NUCLEOTIDE SEQUENCE</scope>
    <source>
        <strain evidence="1">397079</strain>
    </source>
</reference>
<dbReference type="AlphaFoldDB" id="A0A098ANV6"/>
<reference evidence="2 5" key="3">
    <citation type="submission" date="2018-06" db="EMBL/GenBank/DDBJ databases">
        <authorList>
            <consortium name="Pathogen Informatics"/>
            <person name="Doyle S."/>
        </authorList>
    </citation>
    <scope>NUCLEOTIDE SEQUENCE [LARGE SCALE GENOMIC DNA]</scope>
    <source>
        <strain evidence="2 5">NCTC13734</strain>
    </source>
</reference>
<reference evidence="6 7" key="4">
    <citation type="submission" date="2019-04" db="EMBL/GenBank/DDBJ databases">
        <authorList>
            <consortium name="Pathogen Informatics"/>
        </authorList>
    </citation>
    <scope>NUCLEOTIDE SEQUENCE [LARGE SCALE GENOMIC DNA]</scope>
    <source>
        <strain evidence="6 7">GPSC47</strain>
    </source>
</reference>
<dbReference type="InterPro" id="IPR040871">
    <property type="entry name" value="HopA1"/>
</dbReference>
<sequence>MTNVNQLASIINLDIDLDLVSIGNEKFKNCSLRRSSDLSQWLYCVLHTGNPSLLHGDNRELLTEQIQKTVVNDKSILCGDAENILGLSCVNIGGVRIHSEDGETVAISKCRPNLTPGFFLYMNSVTDGRLLSNTDRYYIYADEPSKAIEIWRSIVEKLENSSIPFTTKVLSQSSSYPRTDAVVVYSTREFSDEIRKVILEVAASKYPNDFEQHTSPLCKTLTNVVSFAQQPKYRGKNVSFGESRCENIAYAIKDSFMTGLDFQMLLKKRFENAGINPDKIFEEL</sequence>
<dbReference type="EMBL" id="LK020692">
    <property type="protein sequence ID" value="CDQ30195.1"/>
    <property type="molecule type" value="Genomic_DNA"/>
</dbReference>
<dbReference type="EMBL" id="CAAULE010000006">
    <property type="protein sequence ID" value="VOG80024.1"/>
    <property type="molecule type" value="Genomic_DNA"/>
</dbReference>
<evidence type="ECO:0000313" key="4">
    <source>
        <dbReference type="EMBL" id="VOG80024.1"/>
    </source>
</evidence>
<evidence type="ECO:0000313" key="2">
    <source>
        <dbReference type="EMBL" id="SUN86966.1"/>
    </source>
</evidence>
<dbReference type="Pfam" id="PF17914">
    <property type="entry name" value="HopA1"/>
    <property type="match status" value="1"/>
</dbReference>
<proteinExistence type="predicted"/>
<gene>
    <name evidence="2" type="ORF">NCTC13734_01277</name>
    <name evidence="3" type="ORF">SAMEA2627268_01633</name>
    <name evidence="4" type="ORF">SAMEA2696453_00980</name>
</gene>
<protein>
    <submittedName>
        <fullName evidence="1">Putative integrative and conjugative element protein</fullName>
    </submittedName>
</protein>
<evidence type="ECO:0000313" key="3">
    <source>
        <dbReference type="EMBL" id="VMC98666.1"/>
    </source>
</evidence>
<dbReference type="EMBL" id="CAAQRO010000012">
    <property type="protein sequence ID" value="VMC98666.1"/>
    <property type="molecule type" value="Genomic_DNA"/>
</dbReference>
<dbReference type="Proteomes" id="UP000254854">
    <property type="component" value="Unassembled WGS sequence"/>
</dbReference>
<reference evidence="1" key="2">
    <citation type="submission" date="2014-10" db="EMBL/GenBank/DDBJ databases">
        <title>Contrasting mechanisms driving short-term and long-term diversification of pneumococci.</title>
        <authorList>
            <person name="Croucher N.J."/>
            <person name="Coupland P.C."/>
            <person name="Stevenson A.E."/>
            <person name="Callendrello A."/>
            <person name="Bentley S.D."/>
            <person name="Hanage W.P."/>
        </authorList>
    </citation>
    <scope>NUCLEOTIDE SEQUENCE</scope>
    <source>
        <strain evidence="1">397079</strain>
    </source>
</reference>
<evidence type="ECO:0000313" key="1">
    <source>
        <dbReference type="EMBL" id="CDQ30195.1"/>
    </source>
</evidence>
<accession>A0A098ANV6</accession>
<evidence type="ECO:0000313" key="6">
    <source>
        <dbReference type="Proteomes" id="UP000311381"/>
    </source>
</evidence>
<name>A0A098ANV6_STREE</name>
<dbReference type="EMBL" id="UHFW01000006">
    <property type="protein sequence ID" value="SUN86966.1"/>
    <property type="molecule type" value="Genomic_DNA"/>
</dbReference>